<keyword evidence="3" id="KW-1185">Reference proteome</keyword>
<feature type="region of interest" description="Disordered" evidence="1">
    <location>
        <begin position="143"/>
        <end position="211"/>
    </location>
</feature>
<dbReference type="Proteomes" id="UP000196158">
    <property type="component" value="Unassembled WGS sequence"/>
</dbReference>
<sequence>MYLFQEGGTSPINGDTENVLIPELEFVEVSNVGDPSINDMDNNKVEDEQEANDGFEFFPLFATEELTKVDLTEQVDDLVPIIQKRRESYYFASYNDLQTKEFEKAGITYDQLIEMSRTPYKRYRDSILNINTYNATIEEQNIKEKKAKKRKPGKNQRMARKQAKLNIAKRDDLRKQLKKKFRKRGGKKNKKKEKMNPLLHAGALPADAMTV</sequence>
<evidence type="ECO:0000256" key="1">
    <source>
        <dbReference type="SAM" id="MobiDB-lite"/>
    </source>
</evidence>
<organism evidence="2 3">
    <name type="scientific">Maudiozyma saulgeensis</name>
    <dbReference type="NCBI Taxonomy" id="1789683"/>
    <lineage>
        <taxon>Eukaryota</taxon>
        <taxon>Fungi</taxon>
        <taxon>Dikarya</taxon>
        <taxon>Ascomycota</taxon>
        <taxon>Saccharomycotina</taxon>
        <taxon>Saccharomycetes</taxon>
        <taxon>Saccharomycetales</taxon>
        <taxon>Saccharomycetaceae</taxon>
        <taxon>Maudiozyma</taxon>
    </lineage>
</organism>
<dbReference type="STRING" id="1789683.A0A1X7R967"/>
<proteinExistence type="predicted"/>
<name>A0A1X7R967_9SACH</name>
<dbReference type="Pfam" id="PF09428">
    <property type="entry name" value="DUF2011"/>
    <property type="match status" value="1"/>
</dbReference>
<accession>A0A1X7R967</accession>
<gene>
    <name evidence="2" type="ORF">KASA_0I02629G</name>
</gene>
<feature type="compositionally biased region" description="Basic residues" evidence="1">
    <location>
        <begin position="145"/>
        <end position="163"/>
    </location>
</feature>
<dbReference type="AlphaFoldDB" id="A0A1X7R967"/>
<evidence type="ECO:0000313" key="2">
    <source>
        <dbReference type="EMBL" id="SMN22228.1"/>
    </source>
</evidence>
<dbReference type="OrthoDB" id="3994490at2759"/>
<feature type="compositionally biased region" description="Basic residues" evidence="1">
    <location>
        <begin position="176"/>
        <end position="193"/>
    </location>
</feature>
<reference evidence="2 3" key="1">
    <citation type="submission" date="2017-04" db="EMBL/GenBank/DDBJ databases">
        <authorList>
            <person name="Afonso C.L."/>
            <person name="Miller P.J."/>
            <person name="Scott M.A."/>
            <person name="Spackman E."/>
            <person name="Goraichik I."/>
            <person name="Dimitrov K.M."/>
            <person name="Suarez D.L."/>
            <person name="Swayne D.E."/>
        </authorList>
    </citation>
    <scope>NUCLEOTIDE SEQUENCE [LARGE SCALE GENOMIC DNA]</scope>
</reference>
<dbReference type="InterPro" id="IPR018555">
    <property type="entry name" value="C630.06c-like"/>
</dbReference>
<protein>
    <submittedName>
        <fullName evidence="2">Uncharacterized protein</fullName>
    </submittedName>
</protein>
<dbReference type="EMBL" id="FXLY01000010">
    <property type="protein sequence ID" value="SMN22228.1"/>
    <property type="molecule type" value="Genomic_DNA"/>
</dbReference>
<evidence type="ECO:0000313" key="3">
    <source>
        <dbReference type="Proteomes" id="UP000196158"/>
    </source>
</evidence>